<dbReference type="InterPro" id="IPR016186">
    <property type="entry name" value="C-type_lectin-like/link_sf"/>
</dbReference>
<proteinExistence type="predicted"/>
<keyword evidence="3" id="KW-1185">Reference proteome</keyword>
<protein>
    <recommendedName>
        <fullName evidence="1">C-type lectin domain-containing protein</fullName>
    </recommendedName>
</protein>
<gene>
    <name evidence="2" type="ORF">GCM10022386_21820</name>
</gene>
<dbReference type="NCBIfam" id="TIGR04131">
    <property type="entry name" value="Bac_Flav_CTERM"/>
    <property type="match status" value="1"/>
</dbReference>
<dbReference type="InterPro" id="IPR026341">
    <property type="entry name" value="T9SS_type_B"/>
</dbReference>
<comment type="caution">
    <text evidence="2">The sequence shown here is derived from an EMBL/GenBank/DDBJ whole genome shotgun (WGS) entry which is preliminary data.</text>
</comment>
<dbReference type="EMBL" id="BAABCR010000015">
    <property type="protein sequence ID" value="GAA4035970.1"/>
    <property type="molecule type" value="Genomic_DNA"/>
</dbReference>
<accession>A0ABP7U4Z0</accession>
<dbReference type="InterPro" id="IPR016187">
    <property type="entry name" value="CTDL_fold"/>
</dbReference>
<dbReference type="CDD" id="cd03603">
    <property type="entry name" value="CLECT_VCBS"/>
    <property type="match status" value="1"/>
</dbReference>
<organism evidence="2 3">
    <name type="scientific">Flavobacterium cheonhonense</name>
    <dbReference type="NCBI Taxonomy" id="706185"/>
    <lineage>
        <taxon>Bacteria</taxon>
        <taxon>Pseudomonadati</taxon>
        <taxon>Bacteroidota</taxon>
        <taxon>Flavobacteriia</taxon>
        <taxon>Flavobacteriales</taxon>
        <taxon>Flavobacteriaceae</taxon>
        <taxon>Flavobacterium</taxon>
    </lineage>
</organism>
<dbReference type="Pfam" id="PF19081">
    <property type="entry name" value="Ig_7"/>
    <property type="match status" value="2"/>
</dbReference>
<evidence type="ECO:0000313" key="3">
    <source>
        <dbReference type="Proteomes" id="UP001500968"/>
    </source>
</evidence>
<dbReference type="Pfam" id="PF13585">
    <property type="entry name" value="CHU_C"/>
    <property type="match status" value="1"/>
</dbReference>
<feature type="domain" description="C-type lectin" evidence="1">
    <location>
        <begin position="103"/>
        <end position="226"/>
    </location>
</feature>
<dbReference type="InterPro" id="IPR034007">
    <property type="entry name" value="CTLD_bac"/>
</dbReference>
<dbReference type="Gene3D" id="3.10.100.10">
    <property type="entry name" value="Mannose-Binding Protein A, subunit A"/>
    <property type="match status" value="1"/>
</dbReference>
<dbReference type="InterPro" id="IPR044023">
    <property type="entry name" value="Ig_7"/>
</dbReference>
<name>A0ABP7U4Z0_9FLAO</name>
<dbReference type="PROSITE" id="PS50041">
    <property type="entry name" value="C_TYPE_LECTIN_2"/>
    <property type="match status" value="1"/>
</dbReference>
<dbReference type="InterPro" id="IPR001304">
    <property type="entry name" value="C-type_lectin-like"/>
</dbReference>
<dbReference type="Proteomes" id="UP001500968">
    <property type="component" value="Unassembled WGS sequence"/>
</dbReference>
<sequence>MKIVTNMTITDPDDTGIDAIYIQISSGYDLGADLLTLTGTHPNITTLWNPTTGTLTLSGVSGQPTYIELIAAIKDVEFSSSAANPSGIRNFSISVGQANYLPSNGHYYLYIPNIGITWSAAKIAAQNSTYYGLQGYLATITSAEEAQIAGEQTTGAGWIGGSDEQTEGIWRWMTGPENGTVFWNGNFTGFTPNYAFWNTGEPNSSGDEDYAHVTALGVGIPGSWNDLSNTGSSSGDYQPKGYIVEYGGMPGDPVLNIATSTTITIASITSTATATRCGNGTVSLQATSNTGTVHWYDAPTGGNFLGSGNSFTTPTISATTLFYATAFLSGCTTNTGTAVTVSVIPKPQLTYTSPYAMCEESFEVIEVQTSAGILFWYDSQTSTTPIFLGTNFLIPNINQDTTYYAQADFNGCLSDRVAVVVDVYPNPILADETIALCEGDTILLDAGNPGMTYLWSNGATTQSIMSDGQTNYSVTVTTPAPESCSKTKNFSLAYNPDPVISSVTTNDLAVTINTVQNGNFLYSLDGVNYQNSNSFTVTEGGLYMAYVKEPNQCGEDQKPFVVISIPAFFTPNNDGINDRWYIKGMSYFNNAQVTIFDRFGKLITVLNSSNPSWDGTYNGQLLPSTDYWFVAKIEGMMPETKGHFAMKR</sequence>
<dbReference type="SUPFAM" id="SSF56436">
    <property type="entry name" value="C-type lectin-like"/>
    <property type="match status" value="1"/>
</dbReference>
<reference evidence="3" key="1">
    <citation type="journal article" date="2019" name="Int. J. Syst. Evol. Microbiol.">
        <title>The Global Catalogue of Microorganisms (GCM) 10K type strain sequencing project: providing services to taxonomists for standard genome sequencing and annotation.</title>
        <authorList>
            <consortium name="The Broad Institute Genomics Platform"/>
            <consortium name="The Broad Institute Genome Sequencing Center for Infectious Disease"/>
            <person name="Wu L."/>
            <person name="Ma J."/>
        </authorList>
    </citation>
    <scope>NUCLEOTIDE SEQUENCE [LARGE SCALE GENOMIC DNA]</scope>
    <source>
        <strain evidence="3">JCM 17064</strain>
    </source>
</reference>
<evidence type="ECO:0000313" key="2">
    <source>
        <dbReference type="EMBL" id="GAA4035970.1"/>
    </source>
</evidence>
<evidence type="ECO:0000259" key="1">
    <source>
        <dbReference type="PROSITE" id="PS50041"/>
    </source>
</evidence>